<proteinExistence type="predicted"/>
<dbReference type="Proteomes" id="UP001165583">
    <property type="component" value="Unassembled WGS sequence"/>
</dbReference>
<organism evidence="4 5">
    <name type="scientific">Novosphingobium mangrovi</name>
    <name type="common">ex Huang et al. 2023</name>
    <dbReference type="NCBI Taxonomy" id="2976432"/>
    <lineage>
        <taxon>Bacteria</taxon>
        <taxon>Pseudomonadati</taxon>
        <taxon>Pseudomonadota</taxon>
        <taxon>Alphaproteobacteria</taxon>
        <taxon>Sphingomonadales</taxon>
        <taxon>Sphingomonadaceae</taxon>
        <taxon>Novosphingobium</taxon>
    </lineage>
</organism>
<dbReference type="InterPro" id="IPR036866">
    <property type="entry name" value="RibonucZ/Hydroxyglut_hydro"/>
</dbReference>
<keyword evidence="5" id="KW-1185">Reference proteome</keyword>
<dbReference type="Pfam" id="PF07521">
    <property type="entry name" value="RMMBL"/>
    <property type="match status" value="1"/>
</dbReference>
<evidence type="ECO:0000313" key="4">
    <source>
        <dbReference type="EMBL" id="MCT2400178.1"/>
    </source>
</evidence>
<dbReference type="SUPFAM" id="SSF56281">
    <property type="entry name" value="Metallo-hydrolase/oxidoreductase"/>
    <property type="match status" value="1"/>
</dbReference>
<name>A0ABT2I5U3_9SPHN</name>
<evidence type="ECO:0000313" key="5">
    <source>
        <dbReference type="Proteomes" id="UP001165583"/>
    </source>
</evidence>
<comment type="caution">
    <text evidence="4">The sequence shown here is derived from an EMBL/GenBank/DDBJ whole genome shotgun (WGS) entry which is preliminary data.</text>
</comment>
<evidence type="ECO:0000259" key="3">
    <source>
        <dbReference type="SMART" id="SM01027"/>
    </source>
</evidence>
<keyword evidence="1" id="KW-0378">Hydrolase</keyword>
<dbReference type="PANTHER" id="PTHR11203:SF37">
    <property type="entry name" value="INTEGRATOR COMPLEX SUBUNIT 11"/>
    <property type="match status" value="1"/>
</dbReference>
<feature type="domain" description="Beta-Casp" evidence="3">
    <location>
        <begin position="255"/>
        <end position="373"/>
    </location>
</feature>
<dbReference type="InterPro" id="IPR001279">
    <property type="entry name" value="Metallo-B-lactamas"/>
</dbReference>
<feature type="domain" description="Metallo-beta-lactamase" evidence="2">
    <location>
        <begin position="17"/>
        <end position="239"/>
    </location>
</feature>
<dbReference type="SMART" id="SM01027">
    <property type="entry name" value="Beta-Casp"/>
    <property type="match status" value="1"/>
</dbReference>
<dbReference type="Pfam" id="PF10996">
    <property type="entry name" value="Beta-Casp"/>
    <property type="match status" value="1"/>
</dbReference>
<dbReference type="EMBL" id="JANZXA010000007">
    <property type="protein sequence ID" value="MCT2400178.1"/>
    <property type="molecule type" value="Genomic_DNA"/>
</dbReference>
<evidence type="ECO:0000256" key="1">
    <source>
        <dbReference type="ARBA" id="ARBA00022801"/>
    </source>
</evidence>
<dbReference type="Pfam" id="PF00753">
    <property type="entry name" value="Lactamase_B"/>
    <property type="match status" value="1"/>
</dbReference>
<dbReference type="PANTHER" id="PTHR11203">
    <property type="entry name" value="CLEAVAGE AND POLYADENYLATION SPECIFICITY FACTOR FAMILY MEMBER"/>
    <property type="match status" value="1"/>
</dbReference>
<dbReference type="SMART" id="SM00849">
    <property type="entry name" value="Lactamase_B"/>
    <property type="match status" value="1"/>
</dbReference>
<gene>
    <name evidence="4" type="ORF">NZK81_11495</name>
</gene>
<dbReference type="RefSeq" id="WP_260046227.1">
    <property type="nucleotide sequence ID" value="NZ_JANZXA010000007.1"/>
</dbReference>
<evidence type="ECO:0000259" key="2">
    <source>
        <dbReference type="SMART" id="SM00849"/>
    </source>
</evidence>
<dbReference type="Gene3D" id="3.60.15.10">
    <property type="entry name" value="Ribonuclease Z/Hydroxyacylglutathione hydrolase-like"/>
    <property type="match status" value="1"/>
</dbReference>
<dbReference type="Gene3D" id="3.40.50.10890">
    <property type="match status" value="1"/>
</dbReference>
<sequence>MTQALTLTFNGAARTVTGSCHEFVFGKSRVLVDCGMFQGSRTLEGLNASPFAFNPRHVDAVVLTHAHIDHSGLLPRLAAEGFSGPIWCTQPTADLLEYMLADSGRIHEADTARRNRRRDRVGEEPFQPLYTEADALAAWGMCRPVELEEWFEPAPGFKVRLWNAGHILGSASAELEAGGTRVMCSGDLGPDNKAFHPDPEGPAGFDHVLCESTYGDRSREPVTIAARRKVLEAEIRGALERGGNLVIPSFALERTQELLLDIVELLRAKAIPPVPVFIDSPLASHATDVFKRHAAELEDLHGSCVFEHPQLHFVESVQESIRLNSVSGAIILAASGMCEGGRIRHHLLHNLYRREATVLFVGYQAAGTLGRVILDGAQRVRISGQDVHVRAAIRRIDSYSAHADQGELLDWIGARAPIHGSLFLVHGEEGALETMRRLAQARAPDATMVVPEIGETWELPAGAPARRTRTGRVELAAAINHDWQNAYADFVTSLKRDLSKIRDEQAREEALAKMRKVLDSYAAHRDGRRKHEAADASRER</sequence>
<protein>
    <submittedName>
        <fullName evidence="4">MBL fold metallo-hydrolase</fullName>
    </submittedName>
</protein>
<dbReference type="InterPro" id="IPR011108">
    <property type="entry name" value="RMMBL"/>
</dbReference>
<dbReference type="InterPro" id="IPR050698">
    <property type="entry name" value="MBL"/>
</dbReference>
<dbReference type="InterPro" id="IPR022712">
    <property type="entry name" value="Beta_Casp"/>
</dbReference>
<dbReference type="CDD" id="cd16295">
    <property type="entry name" value="TTHA0252-CPSF-like_MBL-fold"/>
    <property type="match status" value="1"/>
</dbReference>
<reference evidence="4" key="1">
    <citation type="submission" date="2022-09" db="EMBL/GenBank/DDBJ databases">
        <title>Novosphingobium sp. Nov., a polycyclic aromatic hydrocarbon-degrading bacterium isolated form mangrove sediments in HongKong.</title>
        <authorList>
            <person name="Hu Z."/>
        </authorList>
    </citation>
    <scope>NUCLEOTIDE SEQUENCE</scope>
    <source>
        <strain evidence="4">HK4-1</strain>
    </source>
</reference>
<accession>A0ABT2I5U3</accession>